<dbReference type="PANTHER" id="PTHR13546">
    <property type="entry name" value="RE60986P"/>
    <property type="match status" value="1"/>
</dbReference>
<dbReference type="GO" id="GO:0005912">
    <property type="term" value="C:adherens junction"/>
    <property type="evidence" value="ECO:0007669"/>
    <property type="project" value="UniProtKB-SubCell"/>
</dbReference>
<feature type="coiled-coil region" evidence="5">
    <location>
        <begin position="50"/>
        <end position="91"/>
    </location>
</feature>
<evidence type="ECO:0000313" key="8">
    <source>
        <dbReference type="RefSeq" id="XP_038820804.1"/>
    </source>
</evidence>
<dbReference type="GO" id="GO:0005634">
    <property type="term" value="C:nucleus"/>
    <property type="evidence" value="ECO:0007669"/>
    <property type="project" value="TreeGrafter"/>
</dbReference>
<dbReference type="GO" id="GO:0045892">
    <property type="term" value="P:negative regulation of DNA-templated transcription"/>
    <property type="evidence" value="ECO:0007669"/>
    <property type="project" value="TreeGrafter"/>
</dbReference>
<evidence type="ECO:0000313" key="7">
    <source>
        <dbReference type="Proteomes" id="UP000808372"/>
    </source>
</evidence>
<dbReference type="PANTHER" id="PTHR13546:SF12">
    <property type="entry name" value="COILED-COIL DOMAIN-CONTAINING PROTEIN 85B"/>
    <property type="match status" value="1"/>
</dbReference>
<evidence type="ECO:0000256" key="4">
    <source>
        <dbReference type="ARBA" id="ARBA00023054"/>
    </source>
</evidence>
<comment type="subcellular location">
    <subcellularLocation>
        <location evidence="1">Cell junction</location>
        <location evidence="1">Adherens junction</location>
    </subcellularLocation>
</comment>
<protein>
    <submittedName>
        <fullName evidence="8">Coiled-coil domain-containing protein 85B-like</fullName>
    </submittedName>
</protein>
<keyword evidence="3" id="KW-0965">Cell junction</keyword>
<dbReference type="Proteomes" id="UP000808372">
    <property type="component" value="Chromosome 26"/>
</dbReference>
<name>A0A8U0PBJ4_SALNM</name>
<dbReference type="InterPro" id="IPR019359">
    <property type="entry name" value="CCDC85"/>
</dbReference>
<feature type="region of interest" description="Disordered" evidence="6">
    <location>
        <begin position="180"/>
        <end position="199"/>
    </location>
</feature>
<proteinExistence type="inferred from homology"/>
<accession>A0A8U0PBJ4</accession>
<evidence type="ECO:0000256" key="1">
    <source>
        <dbReference type="ARBA" id="ARBA00004536"/>
    </source>
</evidence>
<sequence>MCSNSEIDKRELSKMSDEDLMSFSKKDIVARLRQEEANKMTALIQRGRLIKEVNKQLQEHLLEIRELKVVNNRLQEENQELRELCSFLDDDRMKIKTLSREWQLFGHNAAKVMREDVGGHLKKLADLERVQDGLVKENFDLKELCVVLEEGCVSRGDSSPGGSSELSLQYFVARDFGDGSSSAGSIGSPDPLLVCSPDE</sequence>
<dbReference type="AlphaFoldDB" id="A0A8U0PBJ4"/>
<dbReference type="RefSeq" id="XP_038820804.1">
    <property type="nucleotide sequence ID" value="XM_038964876.1"/>
</dbReference>
<organism evidence="7 8">
    <name type="scientific">Salvelinus namaycush</name>
    <name type="common">Lake trout</name>
    <name type="synonym">Salmo namaycush</name>
    <dbReference type="NCBI Taxonomy" id="8040"/>
    <lineage>
        <taxon>Eukaryota</taxon>
        <taxon>Metazoa</taxon>
        <taxon>Chordata</taxon>
        <taxon>Craniata</taxon>
        <taxon>Vertebrata</taxon>
        <taxon>Euteleostomi</taxon>
        <taxon>Actinopterygii</taxon>
        <taxon>Neopterygii</taxon>
        <taxon>Teleostei</taxon>
        <taxon>Protacanthopterygii</taxon>
        <taxon>Salmoniformes</taxon>
        <taxon>Salmonidae</taxon>
        <taxon>Salmoninae</taxon>
        <taxon>Salvelinus</taxon>
    </lineage>
</organism>
<evidence type="ECO:0000256" key="6">
    <source>
        <dbReference type="SAM" id="MobiDB-lite"/>
    </source>
</evidence>
<keyword evidence="4 5" id="KW-0175">Coiled coil</keyword>
<evidence type="ECO:0000256" key="5">
    <source>
        <dbReference type="SAM" id="Coils"/>
    </source>
</evidence>
<evidence type="ECO:0000256" key="2">
    <source>
        <dbReference type="ARBA" id="ARBA00009052"/>
    </source>
</evidence>
<dbReference type="GeneID" id="120021215"/>
<dbReference type="KEGG" id="snh:120021215"/>
<reference evidence="8" key="1">
    <citation type="submission" date="2025-08" db="UniProtKB">
        <authorList>
            <consortium name="RefSeq"/>
        </authorList>
    </citation>
    <scope>IDENTIFICATION</scope>
    <source>
        <tissue evidence="8">White muscle</tissue>
    </source>
</reference>
<dbReference type="Pfam" id="PF10226">
    <property type="entry name" value="CCDC85"/>
    <property type="match status" value="1"/>
</dbReference>
<keyword evidence="7" id="KW-1185">Reference proteome</keyword>
<gene>
    <name evidence="8" type="primary">LOC120021215</name>
</gene>
<comment type="similarity">
    <text evidence="2">Belongs to the CCDC85 family.</text>
</comment>
<evidence type="ECO:0000256" key="3">
    <source>
        <dbReference type="ARBA" id="ARBA00022949"/>
    </source>
</evidence>